<dbReference type="Pfam" id="PF00567">
    <property type="entry name" value="TUDOR"/>
    <property type="match status" value="1"/>
</dbReference>
<dbReference type="SUPFAM" id="SSF63748">
    <property type="entry name" value="Tudor/PWWP/MBT"/>
    <property type="match status" value="1"/>
</dbReference>
<evidence type="ECO:0000259" key="2">
    <source>
        <dbReference type="Pfam" id="PF00567"/>
    </source>
</evidence>
<feature type="compositionally biased region" description="Polar residues" evidence="1">
    <location>
        <begin position="526"/>
        <end position="565"/>
    </location>
</feature>
<evidence type="ECO:0000313" key="4">
    <source>
        <dbReference type="Proteomes" id="UP000699462"/>
    </source>
</evidence>
<sequence length="667" mass="74061">MPIIGRLFICSALAATLIYVLYRRKRKEKENCRYTDPISEESSALIPELLNYTSETTKLYPEYGQCLEYIVHTVPTVAKVTLCANICLTRPDQITEDLHQSVQSLLPFTGTISSRSDNLLMSSPDVSDAQIGPTVGVNVLERGSVSPSSGSEHALTPDSTDLASSPDVCSQINLPVGCFNDPINDIYEDNPEELNGRMIPKVLIPSDLWAEAVDRDVWHETFCVPAHMGGVLIGRLGKNVRELKNIWQAEFCLSTCPGRQDTLIFKLSCPIKHKDAVLQWVSRRFRMRPSRTPIGNPNQLRASKEFFVTIEDEGFSKYLTMQADLDRDYASANNFRMQLCEPVTSGTVAVVPHSHGFARSLILSVYSTWPKTALYFLLDHGTFGVAPLNQLKKIRAKYMRIPFQAIHVSWAHAFPVFSDVPDIHVLRTFFASGRVHAFAVRMETCCRASVAFGESYPPPYSASGLLDILVTACNSGLYMAVPLALYPNRQSWLNGTNIPYYPFKYSAIDYPALVSFVTEESLSPLVDTQQVPEDQNNPAKQFRGSSERVTGGHSNRQQCQSNVSRPTRGGVSTRRPFLWHPRNSGRGGFNQKVSTTSQKENQKVENQSGKVASDTIPDANGTVETVSDVEPKRRPLGVRNARGSSTGGYRGSSIRGRGGFTHPRPRD</sequence>
<feature type="compositionally biased region" description="Polar residues" evidence="1">
    <location>
        <begin position="591"/>
        <end position="610"/>
    </location>
</feature>
<organism evidence="3 4">
    <name type="scientific">Paragonimus westermani</name>
    <dbReference type="NCBI Taxonomy" id="34504"/>
    <lineage>
        <taxon>Eukaryota</taxon>
        <taxon>Metazoa</taxon>
        <taxon>Spiralia</taxon>
        <taxon>Lophotrochozoa</taxon>
        <taxon>Platyhelminthes</taxon>
        <taxon>Trematoda</taxon>
        <taxon>Digenea</taxon>
        <taxon>Plagiorchiida</taxon>
        <taxon>Troglotremata</taxon>
        <taxon>Troglotrematidae</taxon>
        <taxon>Paragonimus</taxon>
    </lineage>
</organism>
<protein>
    <recommendedName>
        <fullName evidence="2">Tudor domain-containing protein</fullName>
    </recommendedName>
</protein>
<name>A0A8T0D3X4_9TREM</name>
<dbReference type="AlphaFoldDB" id="A0A8T0D3X4"/>
<feature type="domain" description="Tudor" evidence="2">
    <location>
        <begin position="304"/>
        <end position="409"/>
    </location>
</feature>
<feature type="region of interest" description="Disordered" evidence="1">
    <location>
        <begin position="526"/>
        <end position="667"/>
    </location>
</feature>
<reference evidence="3 4" key="1">
    <citation type="submission" date="2019-07" db="EMBL/GenBank/DDBJ databases">
        <title>Annotation for the trematode Paragonimus westermani.</title>
        <authorList>
            <person name="Choi Y.-J."/>
        </authorList>
    </citation>
    <scope>NUCLEOTIDE SEQUENCE [LARGE SCALE GENOMIC DNA]</scope>
    <source>
        <strain evidence="3">180907_Pwestermani</strain>
    </source>
</reference>
<accession>A0A8T0D3X4</accession>
<keyword evidence="4" id="KW-1185">Reference proteome</keyword>
<feature type="compositionally biased region" description="Polar residues" evidence="1">
    <location>
        <begin position="145"/>
        <end position="162"/>
    </location>
</feature>
<dbReference type="Proteomes" id="UP000699462">
    <property type="component" value="Unassembled WGS sequence"/>
</dbReference>
<feature type="region of interest" description="Disordered" evidence="1">
    <location>
        <begin position="141"/>
        <end position="162"/>
    </location>
</feature>
<dbReference type="InterPro" id="IPR002999">
    <property type="entry name" value="Tudor"/>
</dbReference>
<dbReference type="OrthoDB" id="10069557at2759"/>
<proteinExistence type="predicted"/>
<comment type="caution">
    <text evidence="3">The sequence shown here is derived from an EMBL/GenBank/DDBJ whole genome shotgun (WGS) entry which is preliminary data.</text>
</comment>
<gene>
    <name evidence="3" type="ORF">P879_06450</name>
</gene>
<evidence type="ECO:0000313" key="3">
    <source>
        <dbReference type="EMBL" id="KAF8561418.1"/>
    </source>
</evidence>
<dbReference type="Gene3D" id="2.30.30.140">
    <property type="match status" value="1"/>
</dbReference>
<evidence type="ECO:0000256" key="1">
    <source>
        <dbReference type="SAM" id="MobiDB-lite"/>
    </source>
</evidence>
<dbReference type="EMBL" id="JTDF01021758">
    <property type="protein sequence ID" value="KAF8561418.1"/>
    <property type="molecule type" value="Genomic_DNA"/>
</dbReference>